<dbReference type="GO" id="GO:0005524">
    <property type="term" value="F:ATP binding"/>
    <property type="evidence" value="ECO:0007669"/>
    <property type="project" value="UniProtKB-UniRule"/>
</dbReference>
<evidence type="ECO:0000259" key="12">
    <source>
        <dbReference type="PROSITE" id="PS50011"/>
    </source>
</evidence>
<dbReference type="CDD" id="cd05581">
    <property type="entry name" value="STKc_PDK1"/>
    <property type="match status" value="1"/>
</dbReference>
<dbReference type="EC" id="2.5.1.157" evidence="9"/>
<dbReference type="InterPro" id="IPR007209">
    <property type="entry name" value="RNaseL-inhib-like_metal-bd_dom"/>
</dbReference>
<dbReference type="SUPFAM" id="SSF56112">
    <property type="entry name" value="Protein kinase-like (PK-like)"/>
    <property type="match status" value="1"/>
</dbReference>
<feature type="binding site" evidence="10">
    <location>
        <position position="371"/>
    </location>
    <ligand>
        <name>ATP</name>
        <dbReference type="ChEBI" id="CHEBI:30616"/>
    </ligand>
</feature>
<dbReference type="NCBIfam" id="NF002621">
    <property type="entry name" value="PRK02287.1"/>
    <property type="match status" value="1"/>
</dbReference>
<comment type="catalytic activity">
    <reaction evidence="8">
        <text>L-seryl-[protein] + ATP = O-phospho-L-seryl-[protein] + ADP + H(+)</text>
        <dbReference type="Rhea" id="RHEA:17989"/>
        <dbReference type="Rhea" id="RHEA-COMP:9863"/>
        <dbReference type="Rhea" id="RHEA-COMP:11604"/>
        <dbReference type="ChEBI" id="CHEBI:15378"/>
        <dbReference type="ChEBI" id="CHEBI:29999"/>
        <dbReference type="ChEBI" id="CHEBI:30616"/>
        <dbReference type="ChEBI" id="CHEBI:83421"/>
        <dbReference type="ChEBI" id="CHEBI:456216"/>
        <dbReference type="EC" id="2.7.11.1"/>
    </reaction>
</comment>
<feature type="binding site" evidence="9">
    <location>
        <position position="123"/>
    </location>
    <ligand>
        <name>S-adenosyl-L-methionine</name>
        <dbReference type="ChEBI" id="CHEBI:59789"/>
    </ligand>
</feature>
<dbReference type="GO" id="GO:0004674">
    <property type="term" value="F:protein serine/threonine kinase activity"/>
    <property type="evidence" value="ECO:0007669"/>
    <property type="project" value="UniProtKB-KW"/>
</dbReference>
<dbReference type="SUPFAM" id="SSF50729">
    <property type="entry name" value="PH domain-like"/>
    <property type="match status" value="1"/>
</dbReference>
<comment type="catalytic activity">
    <reaction evidence="9">
        <text>N(1)-methylpseudouridine(1248) in human 18S rRNA + S-adenosyl-L-methionine = N(1)-methyl-N(3)-[(3S)-3-amino-3-carboxypropyl]pseudouridine(1248) in human 18S rRNA + S-methyl-5'-thioadenosine + H(+)</text>
        <dbReference type="Rhea" id="RHEA:63292"/>
        <dbReference type="Rhea" id="RHEA-COMP:11639"/>
        <dbReference type="Rhea" id="RHEA-COMP:16308"/>
        <dbReference type="ChEBI" id="CHEBI:15378"/>
        <dbReference type="ChEBI" id="CHEBI:17509"/>
        <dbReference type="ChEBI" id="CHEBI:59789"/>
        <dbReference type="ChEBI" id="CHEBI:74890"/>
        <dbReference type="ChEBI" id="CHEBI:146234"/>
    </reaction>
</comment>
<dbReference type="PROSITE" id="PS50011">
    <property type="entry name" value="PROTEIN_KINASE_DOM"/>
    <property type="match status" value="1"/>
</dbReference>
<evidence type="ECO:0000256" key="8">
    <source>
        <dbReference type="ARBA" id="ARBA00048679"/>
    </source>
</evidence>
<dbReference type="Gene3D" id="2.30.29.30">
    <property type="entry name" value="Pleckstrin-homology domain (PH domain)/Phosphotyrosine-binding domain (PTB)"/>
    <property type="match status" value="1"/>
</dbReference>
<dbReference type="Gene3D" id="3.30.200.20">
    <property type="entry name" value="Phosphorylase Kinase, domain 1"/>
    <property type="match status" value="1"/>
</dbReference>
<comment type="caution">
    <text evidence="9">Lacks conserved residue(s) required for the propagation of feature annotation.</text>
</comment>
<gene>
    <name evidence="13" type="ORF">JOQ06_027503</name>
</gene>
<evidence type="ECO:0000313" key="13">
    <source>
        <dbReference type="EMBL" id="KAJ4941216.1"/>
    </source>
</evidence>
<dbReference type="Pfam" id="PF04034">
    <property type="entry name" value="Ribo_biogen_C"/>
    <property type="match status" value="1"/>
</dbReference>
<evidence type="ECO:0000256" key="6">
    <source>
        <dbReference type="ARBA" id="ARBA00022840"/>
    </source>
</evidence>
<dbReference type="CDD" id="cd01262">
    <property type="entry name" value="PH_PDK1"/>
    <property type="match status" value="1"/>
</dbReference>
<dbReference type="InterPro" id="IPR022968">
    <property type="entry name" value="Tsr3-like"/>
</dbReference>
<comment type="subcellular location">
    <subcellularLocation>
        <location evidence="9">Cytoplasm</location>
    </subcellularLocation>
</comment>
<dbReference type="InterPro" id="IPR000719">
    <property type="entry name" value="Prot_kinase_dom"/>
</dbReference>
<keyword evidence="9" id="KW-0949">S-adenosyl-L-methionine</keyword>
<reference evidence="13" key="1">
    <citation type="submission" date="2022-11" db="EMBL/GenBank/DDBJ databases">
        <title>Chromosome-level genome of Pogonophryne albipinna.</title>
        <authorList>
            <person name="Jo E."/>
        </authorList>
    </citation>
    <scope>NUCLEOTIDE SEQUENCE</scope>
    <source>
        <strain evidence="13">SGF0006</strain>
        <tissue evidence="13">Muscle</tissue>
    </source>
</reference>
<dbReference type="PROSITE" id="PS00107">
    <property type="entry name" value="PROTEIN_KINASE_ATP"/>
    <property type="match status" value="1"/>
</dbReference>
<dbReference type="PANTHER" id="PTHR24356">
    <property type="entry name" value="SERINE/THREONINE-PROTEIN KINASE"/>
    <property type="match status" value="1"/>
</dbReference>
<dbReference type="SMART" id="SM00220">
    <property type="entry name" value="S_TKc"/>
    <property type="match status" value="1"/>
</dbReference>
<sequence>MGKKKQGKPVRTSENRGKEKRHKMKGKTLETFTEEMHTAFDASHHVEKGAEAPQVKLPCPLAMWELGHCDPKRCTGRKLVRKGFVRNLRLNQRFNGLILSPMGTKYVTPADREIVARSGLAVIDCSWAKLDETPFNKMVGTYPRLLPYLVAANPVNYGKPCKLSCVEAFAATFCIVGFEELAMLLLEKFKWGTGFLDLNKVLLERYAACQSEEELLSVEKDFLTAKPEEDDFVPLKMMILVKIRTAQRRKKKRMEKVKARYDVVPIQPSVVICSCSHPSMVRNHPDSCSPLAIPGASSSHCPSMEGSEARGVGASASSQGSDLRPQPTAQAPQPRKKKPEDFRFGKILGEGSFSTVVLAREQVTAKEYAIKILEKRHIMKENKAQYVKRERDLMSNLDHPFFVKLYFTFQDDEKLYFGLSYAKNGELLKYIRKIGSFDETCTRFYSAEIVCALEYLHNKGIIHRDLKPENILLSEDMHIQITDFGTAKQLSSDSKQARANSFVGTAQYVSPELLTEKSACKSSDLWALGCIIYQLVAGLPPFRAGNEYLIFQKIIKLEYEFPEKFFPKAKDLVKQLLSLDPSKRIGCEEMGGYDPLRRHPFFDIISWSDLHLQTPPKLTPYLPAMSEDDEDCYGNYDDLLSQFSNMQVAQSSSSHSLSPHESTPPQRSSSNIEQYIHDLDNNSFELDLQFTEEEKQLLLDKQTTGNPWHQFVENNLILKMGPVDKRKGLFARRRQLLLTEGPHLYYVDPVNKVLKGEIPWSLELRPEAKNFKTFFVHTPNRTYYLMDPSGNADRWCKKIHEVWRKIYQKHQNPGL</sequence>
<comment type="caution">
    <text evidence="13">The sequence shown here is derived from an EMBL/GenBank/DDBJ whole genome shotgun (WGS) entry which is preliminary data.</text>
</comment>
<dbReference type="HAMAP" id="MF_01116">
    <property type="entry name" value="TSR3"/>
    <property type="match status" value="1"/>
</dbReference>
<feature type="binding site" evidence="9">
    <location>
        <position position="146"/>
    </location>
    <ligand>
        <name>S-adenosyl-L-methionine</name>
        <dbReference type="ChEBI" id="CHEBI:59789"/>
    </ligand>
</feature>
<dbReference type="InterPro" id="IPR039046">
    <property type="entry name" value="PDPK1"/>
</dbReference>
<dbReference type="AlphaFoldDB" id="A0AAD6FMX0"/>
<feature type="binding site" evidence="9">
    <location>
        <position position="75"/>
    </location>
    <ligand>
        <name>S-adenosyl-L-methionine</name>
        <dbReference type="ChEBI" id="CHEBI:59789"/>
    </ligand>
</feature>
<evidence type="ECO:0000256" key="11">
    <source>
        <dbReference type="SAM" id="MobiDB-lite"/>
    </source>
</evidence>
<comment type="catalytic activity">
    <reaction evidence="7">
        <text>L-threonyl-[protein] + ATP = O-phospho-L-threonyl-[protein] + ADP + H(+)</text>
        <dbReference type="Rhea" id="RHEA:46608"/>
        <dbReference type="Rhea" id="RHEA-COMP:11060"/>
        <dbReference type="Rhea" id="RHEA-COMP:11605"/>
        <dbReference type="ChEBI" id="CHEBI:15378"/>
        <dbReference type="ChEBI" id="CHEBI:30013"/>
        <dbReference type="ChEBI" id="CHEBI:30616"/>
        <dbReference type="ChEBI" id="CHEBI:61977"/>
        <dbReference type="ChEBI" id="CHEBI:456216"/>
        <dbReference type="EC" id="2.7.11.1"/>
    </reaction>
</comment>
<dbReference type="GO" id="GO:0106388">
    <property type="term" value="F:rRNA small subunit aminocarboxypropyltransferase activity"/>
    <property type="evidence" value="ECO:0007669"/>
    <property type="project" value="UniProtKB-EC"/>
</dbReference>
<feature type="domain" description="Protein kinase" evidence="12">
    <location>
        <begin position="342"/>
        <end position="602"/>
    </location>
</feature>
<dbReference type="InterPro" id="IPR007177">
    <property type="entry name" value="Tsr3_C"/>
</dbReference>
<keyword evidence="2" id="KW-0723">Serine/threonine-protein kinase</keyword>
<keyword evidence="9" id="KW-0690">Ribosome biogenesis</keyword>
<evidence type="ECO:0000256" key="7">
    <source>
        <dbReference type="ARBA" id="ARBA00047899"/>
    </source>
</evidence>
<dbReference type="FunFam" id="2.30.29.30:FF:000126">
    <property type="entry name" value="3-phosphoinositide dependent protein kinase 1"/>
    <property type="match status" value="1"/>
</dbReference>
<dbReference type="EMBL" id="JAPTMU010000007">
    <property type="protein sequence ID" value="KAJ4941216.1"/>
    <property type="molecule type" value="Genomic_DNA"/>
</dbReference>
<dbReference type="InterPro" id="IPR011993">
    <property type="entry name" value="PH-like_dom_sf"/>
</dbReference>
<dbReference type="GO" id="GO:0000455">
    <property type="term" value="P:enzyme-directed rRNA pseudouridine synthesis"/>
    <property type="evidence" value="ECO:0007669"/>
    <property type="project" value="UniProtKB-UniRule"/>
</dbReference>
<evidence type="ECO:0000256" key="5">
    <source>
        <dbReference type="ARBA" id="ARBA00022777"/>
    </source>
</evidence>
<keyword evidence="6 10" id="KW-0067">ATP-binding</keyword>
<evidence type="ECO:0000256" key="2">
    <source>
        <dbReference type="ARBA" id="ARBA00022527"/>
    </source>
</evidence>
<keyword evidence="4 10" id="KW-0547">Nucleotide-binding</keyword>
<dbReference type="InterPro" id="IPR008271">
    <property type="entry name" value="Ser/Thr_kinase_AS"/>
</dbReference>
<evidence type="ECO:0000256" key="3">
    <source>
        <dbReference type="ARBA" id="ARBA00022679"/>
    </source>
</evidence>
<dbReference type="Pfam" id="PF04068">
    <property type="entry name" value="Fer4_RLI"/>
    <property type="match status" value="1"/>
</dbReference>
<comment type="catalytic activity">
    <reaction evidence="9">
        <text>an N(1)-methylpseudouridine in rRNA + S-adenosyl-L-methionine = N(1)-methyl-N(3)-[(3S)-3-amino-3-carboxypropyl]pseudouridine in rRNA + S-methyl-5'-thioadenosine + H(+)</text>
        <dbReference type="Rhea" id="RHEA:63296"/>
        <dbReference type="Rhea" id="RHEA-COMP:11634"/>
        <dbReference type="Rhea" id="RHEA-COMP:16310"/>
        <dbReference type="ChEBI" id="CHEBI:15378"/>
        <dbReference type="ChEBI" id="CHEBI:17509"/>
        <dbReference type="ChEBI" id="CHEBI:59789"/>
        <dbReference type="ChEBI" id="CHEBI:74890"/>
        <dbReference type="ChEBI" id="CHEBI:146234"/>
        <dbReference type="EC" id="2.5.1.157"/>
    </reaction>
</comment>
<comment type="function">
    <text evidence="9">Aminocarboxypropyltransferase that catalyzes the aminocarboxypropyl transfer on pseudouridine at position 1248 (Psi1248) in 18S rRNA. It constitutes the last step in biosynthesis of the hypermodified N1-methyl-N3-(3-amino-3-carboxypropyl) pseudouridine (m1acp3-Psi) conserved in eukaryotic 18S rRNA.</text>
</comment>
<dbReference type="GO" id="GO:0035556">
    <property type="term" value="P:intracellular signal transduction"/>
    <property type="evidence" value="ECO:0007669"/>
    <property type="project" value="TreeGrafter"/>
</dbReference>
<feature type="compositionally biased region" description="Low complexity" evidence="11">
    <location>
        <begin position="324"/>
        <end position="333"/>
    </location>
</feature>
<dbReference type="InterPro" id="IPR050236">
    <property type="entry name" value="Ser_Thr_kinase_AGC"/>
</dbReference>
<dbReference type="InterPro" id="IPR033931">
    <property type="entry name" value="PDK1-typ_PH"/>
</dbReference>
<dbReference type="FunFam" id="3.30.200.20:FF:000191">
    <property type="entry name" value="3-phosphoinositide-dependent protein kinase 2-like"/>
    <property type="match status" value="1"/>
</dbReference>
<comment type="similarity">
    <text evidence="9">Belongs to the TDD superfamily. TSR3 family.</text>
</comment>
<dbReference type="InterPro" id="IPR011009">
    <property type="entry name" value="Kinase-like_dom_sf"/>
</dbReference>
<proteinExistence type="inferred from homology"/>
<name>A0AAD6FMX0_9TELE</name>
<dbReference type="Pfam" id="PF00069">
    <property type="entry name" value="Pkinase"/>
    <property type="match status" value="1"/>
</dbReference>
<dbReference type="FunFam" id="1.10.510.10:FF:000163">
    <property type="entry name" value="3-phosphoinositide-dependent protein kinase 1"/>
    <property type="match status" value="1"/>
</dbReference>
<dbReference type="InterPro" id="IPR017441">
    <property type="entry name" value="Protein_kinase_ATP_BS"/>
</dbReference>
<comment type="similarity">
    <text evidence="1">Belongs to the protein kinase superfamily. AGC Ser/Thr protein kinase family. PDPK1 subfamily.</text>
</comment>
<evidence type="ECO:0000313" key="14">
    <source>
        <dbReference type="Proteomes" id="UP001219934"/>
    </source>
</evidence>
<dbReference type="GO" id="GO:0005737">
    <property type="term" value="C:cytoplasm"/>
    <property type="evidence" value="ECO:0007669"/>
    <property type="project" value="UniProtKB-SubCell"/>
</dbReference>
<dbReference type="PANTHER" id="PTHR24356:SF163">
    <property type="entry name" value="3-PHOSPHOINOSITIDE-DEPENDENT PROTEIN KINASE 1-RELATED"/>
    <property type="match status" value="1"/>
</dbReference>
<evidence type="ECO:0000256" key="9">
    <source>
        <dbReference type="HAMAP-Rule" id="MF_03146"/>
    </source>
</evidence>
<accession>A0AAD6FMX0</accession>
<dbReference type="Proteomes" id="UP001219934">
    <property type="component" value="Unassembled WGS sequence"/>
</dbReference>
<feature type="region of interest" description="Disordered" evidence="11">
    <location>
        <begin position="1"/>
        <end position="25"/>
    </location>
</feature>
<dbReference type="GO" id="GO:1904047">
    <property type="term" value="F:S-adenosyl-L-methionine binding"/>
    <property type="evidence" value="ECO:0007669"/>
    <property type="project" value="UniProtKB-UniRule"/>
</dbReference>
<evidence type="ECO:0000256" key="4">
    <source>
        <dbReference type="ARBA" id="ARBA00022741"/>
    </source>
</evidence>
<organism evidence="13 14">
    <name type="scientific">Pogonophryne albipinna</name>
    <dbReference type="NCBI Taxonomy" id="1090488"/>
    <lineage>
        <taxon>Eukaryota</taxon>
        <taxon>Metazoa</taxon>
        <taxon>Chordata</taxon>
        <taxon>Craniata</taxon>
        <taxon>Vertebrata</taxon>
        <taxon>Euteleostomi</taxon>
        <taxon>Actinopterygii</taxon>
        <taxon>Neopterygii</taxon>
        <taxon>Teleostei</taxon>
        <taxon>Neoteleostei</taxon>
        <taxon>Acanthomorphata</taxon>
        <taxon>Eupercaria</taxon>
        <taxon>Perciformes</taxon>
        <taxon>Notothenioidei</taxon>
        <taxon>Pogonophryne</taxon>
    </lineage>
</organism>
<keyword evidence="3 9" id="KW-0808">Transferase</keyword>
<evidence type="ECO:0000256" key="10">
    <source>
        <dbReference type="PROSITE-ProRule" id="PRU10141"/>
    </source>
</evidence>
<dbReference type="Gene3D" id="1.10.510.10">
    <property type="entry name" value="Transferase(Phosphotransferase) domain 1"/>
    <property type="match status" value="1"/>
</dbReference>
<dbReference type="PROSITE" id="PS00108">
    <property type="entry name" value="PROTEIN_KINASE_ST"/>
    <property type="match status" value="1"/>
</dbReference>
<evidence type="ECO:0000256" key="1">
    <source>
        <dbReference type="ARBA" id="ARBA00010006"/>
    </source>
</evidence>
<dbReference type="Pfam" id="PF14593">
    <property type="entry name" value="PH_3"/>
    <property type="match status" value="1"/>
</dbReference>
<feature type="region of interest" description="Disordered" evidence="11">
    <location>
        <begin position="294"/>
        <end position="340"/>
    </location>
</feature>
<feature type="region of interest" description="Disordered" evidence="11">
    <location>
        <begin position="650"/>
        <end position="669"/>
    </location>
</feature>
<keyword evidence="5" id="KW-0418">Kinase</keyword>
<keyword evidence="9" id="KW-0698">rRNA processing</keyword>
<keyword evidence="14" id="KW-1185">Reference proteome</keyword>
<feature type="compositionally biased region" description="Low complexity" evidence="11">
    <location>
        <begin position="651"/>
        <end position="665"/>
    </location>
</feature>
<protein>
    <recommendedName>
        <fullName evidence="9">18S rRNA aminocarboxypropyltransferase</fullName>
        <ecNumber evidence="9">2.5.1.157</ecNumber>
    </recommendedName>
</protein>
<keyword evidence="9" id="KW-0963">Cytoplasm</keyword>